<dbReference type="OrthoDB" id="4070512at2759"/>
<gene>
    <name evidence="2" type="primary">KNAG0B04540</name>
    <name evidence="2" type="ordered locus">KNAG_0B04540</name>
</gene>
<feature type="region of interest" description="Disordered" evidence="1">
    <location>
        <begin position="66"/>
        <end position="96"/>
    </location>
</feature>
<dbReference type="RefSeq" id="XP_022463134.1">
    <property type="nucleotide sequence ID" value="XM_022606438.1"/>
</dbReference>
<dbReference type="AlphaFoldDB" id="J7RH73"/>
<dbReference type="EMBL" id="HE978315">
    <property type="protein sequence ID" value="CCK68888.1"/>
    <property type="molecule type" value="Genomic_DNA"/>
</dbReference>
<reference evidence="3" key="2">
    <citation type="submission" date="2012-08" db="EMBL/GenBank/DDBJ databases">
        <title>Genome sequence of Kazachstania naganishii.</title>
        <authorList>
            <person name="Gordon J.L."/>
            <person name="Armisen D."/>
            <person name="Proux-Wera E."/>
            <person name="OhEigeartaigh S.S."/>
            <person name="Byrne K.P."/>
            <person name="Wolfe K.H."/>
        </authorList>
    </citation>
    <scope>NUCLEOTIDE SEQUENCE [LARGE SCALE GENOMIC DNA]</scope>
    <source>
        <strain evidence="3">ATCC MYA-139 / BCRC 22969 / CBS 8797 / CCRC 22969 / KCTC 17520 / NBRC 10181 / NCYC 3082</strain>
    </source>
</reference>
<accession>J7RH73</accession>
<proteinExistence type="predicted"/>
<evidence type="ECO:0000256" key="1">
    <source>
        <dbReference type="SAM" id="MobiDB-lite"/>
    </source>
</evidence>
<reference evidence="2 3" key="1">
    <citation type="journal article" date="2011" name="Proc. Natl. Acad. Sci. U.S.A.">
        <title>Evolutionary erosion of yeast sex chromosomes by mating-type switching accidents.</title>
        <authorList>
            <person name="Gordon J.L."/>
            <person name="Armisen D."/>
            <person name="Proux-Wera E."/>
            <person name="Oheigeartaigh S.S."/>
            <person name="Byrne K.P."/>
            <person name="Wolfe K.H."/>
        </authorList>
    </citation>
    <scope>NUCLEOTIDE SEQUENCE [LARGE SCALE GENOMIC DNA]</scope>
    <source>
        <strain evidence="3">ATCC MYA-139 / BCRC 22969 / CBS 8797 / CCRC 22969 / KCTC 17520 / NBRC 10181 / NCYC 3082</strain>
    </source>
</reference>
<name>J7RH73_HUIN7</name>
<dbReference type="GeneID" id="34524538"/>
<evidence type="ECO:0000313" key="2">
    <source>
        <dbReference type="EMBL" id="CCK68888.1"/>
    </source>
</evidence>
<keyword evidence="3" id="KW-1185">Reference proteome</keyword>
<evidence type="ECO:0000313" key="3">
    <source>
        <dbReference type="Proteomes" id="UP000006310"/>
    </source>
</evidence>
<feature type="compositionally biased region" description="Low complexity" evidence="1">
    <location>
        <begin position="82"/>
        <end position="96"/>
    </location>
</feature>
<dbReference type="Proteomes" id="UP000006310">
    <property type="component" value="Chromosome 2"/>
</dbReference>
<sequence length="338" mass="38791">MSSKSRSSSHHDTRGFSESRNRAKVTIKEEAEPCELHDIVNCKKCQRAEQERLENILKRSISMNAIPGRNASSTVPRKLHRSSSQTSCYSTGSTQSVPVEMQNDSFSELLYYFSSQSRERRDPHTANIFWDLLPIETKQALIRKIINNKKRRSNKNLVYNDFRSLLLLNETNYQPSTSKCTRSRPVSLLSPKEQLASQLIGQLFDSISSESDPESDACYIPNVGPNAEQLDTFSDAQTALENIRIWRDRQEINAKIKEVNLLIERFEKMSPSPTPASTDDSQKHKTLSSNAQAGNLAIPKQQQQRQKTQLKFLFQTNHPHQDGKKDFWKRWPPNLRNL</sequence>
<feature type="region of interest" description="Disordered" evidence="1">
    <location>
        <begin position="1"/>
        <end position="24"/>
    </location>
</feature>
<dbReference type="HOGENOM" id="CLU_821501_0_0_1"/>
<feature type="compositionally biased region" description="Basic and acidic residues" evidence="1">
    <location>
        <begin position="9"/>
        <end position="24"/>
    </location>
</feature>
<organism evidence="2 3">
    <name type="scientific">Huiozyma naganishii (strain ATCC MYA-139 / BCRC 22969 / CBS 8797 / KCTC 17520 / NBRC 10181 / NCYC 3082 / Yp74L-3)</name>
    <name type="common">Yeast</name>
    <name type="synonym">Kazachstania naganishii</name>
    <dbReference type="NCBI Taxonomy" id="1071383"/>
    <lineage>
        <taxon>Eukaryota</taxon>
        <taxon>Fungi</taxon>
        <taxon>Dikarya</taxon>
        <taxon>Ascomycota</taxon>
        <taxon>Saccharomycotina</taxon>
        <taxon>Saccharomycetes</taxon>
        <taxon>Saccharomycetales</taxon>
        <taxon>Saccharomycetaceae</taxon>
        <taxon>Huiozyma</taxon>
    </lineage>
</organism>
<protein>
    <submittedName>
        <fullName evidence="2">Uncharacterized protein</fullName>
    </submittedName>
</protein>
<dbReference type="KEGG" id="kng:KNAG_0B04540"/>